<feature type="domain" description="Zn(2)-C6 fungal-type" evidence="3">
    <location>
        <begin position="400"/>
        <end position="434"/>
    </location>
</feature>
<gene>
    <name evidence="4" type="ORF">EV356DRAFT_21139</name>
</gene>
<proteinExistence type="predicted"/>
<organism evidence="4 5">
    <name type="scientific">Viridothelium virens</name>
    <name type="common">Speckled blister lichen</name>
    <name type="synonym">Trypethelium virens</name>
    <dbReference type="NCBI Taxonomy" id="1048519"/>
    <lineage>
        <taxon>Eukaryota</taxon>
        <taxon>Fungi</taxon>
        <taxon>Dikarya</taxon>
        <taxon>Ascomycota</taxon>
        <taxon>Pezizomycotina</taxon>
        <taxon>Dothideomycetes</taxon>
        <taxon>Dothideomycetes incertae sedis</taxon>
        <taxon>Trypetheliales</taxon>
        <taxon>Trypetheliaceae</taxon>
        <taxon>Viridothelium</taxon>
    </lineage>
</organism>
<dbReference type="SUPFAM" id="SSF57701">
    <property type="entry name" value="Zn2/Cys6 DNA-binding domain"/>
    <property type="match status" value="2"/>
</dbReference>
<dbReference type="GO" id="GO:0008270">
    <property type="term" value="F:zinc ion binding"/>
    <property type="evidence" value="ECO:0007669"/>
    <property type="project" value="InterPro"/>
</dbReference>
<dbReference type="EMBL" id="ML991873">
    <property type="protein sequence ID" value="KAF2229143.1"/>
    <property type="molecule type" value="Genomic_DNA"/>
</dbReference>
<dbReference type="PROSITE" id="PS50048">
    <property type="entry name" value="ZN2_CY6_FUNGAL_2"/>
    <property type="match status" value="2"/>
</dbReference>
<dbReference type="CDD" id="cd00067">
    <property type="entry name" value="GAL4"/>
    <property type="match status" value="2"/>
</dbReference>
<dbReference type="OrthoDB" id="5303703at2759"/>
<dbReference type="InterPro" id="IPR001138">
    <property type="entry name" value="Zn2Cys6_DnaBD"/>
</dbReference>
<evidence type="ECO:0000256" key="2">
    <source>
        <dbReference type="SAM" id="MobiDB-lite"/>
    </source>
</evidence>
<sequence length="739" mass="82526">MDVPEESTGRHYPPTLDVPADESGIAPEDLPQMRDGTTLTMKPLQNETPPPSDASGKQTPHAKANESYAVENFHDTMHDQSLPQQFYSNDELDAFLDFENENNATDFVEHCSEKPIVRVYDLRPGPREDPENVWTTWHDEDESGNYDPNAKVPERQVVKRKRVREEVFQEIKSLEEGPEKRAKINSLLVARQEGQSYVVSLAFPSSRAKKELRRYRGQDNWPEESWNHLALPDPDRISDEEKPTFLNTSGSYKLRSHYKDDPSLLPFREASPIKEDLTGHPAARGCVACYKLGDTCSLLKEPRQYPCELCKADDLVCDLITPPKWKRSCEACRKKKVKCSYYLNPYDEDEHRVPCVTCSEAGYHCVAGPRVDDPTDPPLRIDLDYDWSAKRPEKTRRFVACTFCRSNKKRCSLFRCRDDLPCKACKDAGLECTFEALETSKQSGTQQSSVAGASSSFHLSNTEALRPGAPIPHWSLIPDESSPPSPAINSHSSSSTFQADADPTTDDGTFQINTAFAHPLTFNHLTTPQLPCHFCGPASTRFAILGYGMRSVTVVEWVPGKGYDEIGGGHRGEGKESTRMCLKCTMARVRICACGEHEIKSLKGILADPLEAMEALTEGDGQDADKYQWCNVCPNVALYECVTSQERNEFGELIHPKAREQLGCGLLLCDACAMAVVAKEGNLQAMLMEGPKADGEEETEGDVEMEDRAESGRYPLGWRADAEFLRADGLMMEAVLADD</sequence>
<dbReference type="PANTHER" id="PTHR31668:SF30">
    <property type="entry name" value="ZN(II)2CYS6 TRANSCRIPTION FACTOR (EUROFUNG)"/>
    <property type="match status" value="1"/>
</dbReference>
<dbReference type="Gene3D" id="4.10.240.10">
    <property type="entry name" value="Zn(2)-C6 fungal-type DNA-binding domain"/>
    <property type="match status" value="2"/>
</dbReference>
<feature type="domain" description="Zn(2)-C6 fungal-type" evidence="3">
    <location>
        <begin position="328"/>
        <end position="367"/>
    </location>
</feature>
<protein>
    <recommendedName>
        <fullName evidence="3">Zn(2)-C6 fungal-type domain-containing protein</fullName>
    </recommendedName>
</protein>
<keyword evidence="5" id="KW-1185">Reference proteome</keyword>
<keyword evidence="1" id="KW-0539">Nucleus</keyword>
<dbReference type="InterPro" id="IPR036864">
    <property type="entry name" value="Zn2-C6_fun-type_DNA-bd_sf"/>
</dbReference>
<evidence type="ECO:0000259" key="3">
    <source>
        <dbReference type="PROSITE" id="PS50048"/>
    </source>
</evidence>
<dbReference type="PANTHER" id="PTHR31668">
    <property type="entry name" value="GLUCOSE TRANSPORT TRANSCRIPTION REGULATOR RGT1-RELATED-RELATED"/>
    <property type="match status" value="1"/>
</dbReference>
<dbReference type="SMART" id="SM00066">
    <property type="entry name" value="GAL4"/>
    <property type="match status" value="2"/>
</dbReference>
<dbReference type="AlphaFoldDB" id="A0A6A6GV15"/>
<name>A0A6A6GV15_VIRVR</name>
<evidence type="ECO:0000313" key="5">
    <source>
        <dbReference type="Proteomes" id="UP000800092"/>
    </source>
</evidence>
<reference evidence="4" key="1">
    <citation type="journal article" date="2020" name="Stud. Mycol.">
        <title>101 Dothideomycetes genomes: a test case for predicting lifestyles and emergence of pathogens.</title>
        <authorList>
            <person name="Haridas S."/>
            <person name="Albert R."/>
            <person name="Binder M."/>
            <person name="Bloem J."/>
            <person name="Labutti K."/>
            <person name="Salamov A."/>
            <person name="Andreopoulos B."/>
            <person name="Baker S."/>
            <person name="Barry K."/>
            <person name="Bills G."/>
            <person name="Bluhm B."/>
            <person name="Cannon C."/>
            <person name="Castanera R."/>
            <person name="Culley D."/>
            <person name="Daum C."/>
            <person name="Ezra D."/>
            <person name="Gonzalez J."/>
            <person name="Henrissat B."/>
            <person name="Kuo A."/>
            <person name="Liang C."/>
            <person name="Lipzen A."/>
            <person name="Lutzoni F."/>
            <person name="Magnuson J."/>
            <person name="Mondo S."/>
            <person name="Nolan M."/>
            <person name="Ohm R."/>
            <person name="Pangilinan J."/>
            <person name="Park H.-J."/>
            <person name="Ramirez L."/>
            <person name="Alfaro M."/>
            <person name="Sun H."/>
            <person name="Tritt A."/>
            <person name="Yoshinaga Y."/>
            <person name="Zwiers L.-H."/>
            <person name="Turgeon B."/>
            <person name="Goodwin S."/>
            <person name="Spatafora J."/>
            <person name="Crous P."/>
            <person name="Grigoriev I."/>
        </authorList>
    </citation>
    <scope>NUCLEOTIDE SEQUENCE</scope>
    <source>
        <strain evidence="4">Tuck. ex Michener</strain>
    </source>
</reference>
<feature type="region of interest" description="Disordered" evidence="2">
    <location>
        <begin position="1"/>
        <end position="67"/>
    </location>
</feature>
<dbReference type="Proteomes" id="UP000800092">
    <property type="component" value="Unassembled WGS sequence"/>
</dbReference>
<dbReference type="Pfam" id="PF00172">
    <property type="entry name" value="Zn_clus"/>
    <property type="match status" value="1"/>
</dbReference>
<dbReference type="PROSITE" id="PS00463">
    <property type="entry name" value="ZN2_CY6_FUNGAL_1"/>
    <property type="match status" value="1"/>
</dbReference>
<accession>A0A6A6GV15</accession>
<evidence type="ECO:0000313" key="4">
    <source>
        <dbReference type="EMBL" id="KAF2229143.1"/>
    </source>
</evidence>
<dbReference type="GO" id="GO:0000981">
    <property type="term" value="F:DNA-binding transcription factor activity, RNA polymerase II-specific"/>
    <property type="evidence" value="ECO:0007669"/>
    <property type="project" value="InterPro"/>
</dbReference>
<feature type="region of interest" description="Disordered" evidence="2">
    <location>
        <begin position="470"/>
        <end position="504"/>
    </location>
</feature>
<dbReference type="InterPro" id="IPR050797">
    <property type="entry name" value="Carb_Metab_Trans_Reg"/>
</dbReference>
<feature type="compositionally biased region" description="Polar residues" evidence="2">
    <location>
        <begin position="35"/>
        <end position="47"/>
    </location>
</feature>
<evidence type="ECO:0000256" key="1">
    <source>
        <dbReference type="ARBA" id="ARBA00023242"/>
    </source>
</evidence>